<dbReference type="SMART" id="SM00382">
    <property type="entry name" value="AAA"/>
    <property type="match status" value="1"/>
</dbReference>
<dbReference type="PANTHER" id="PTHR24221:SF248">
    <property type="entry name" value="ABC TRANSPORTER TRANSMEMBRANE REGION"/>
    <property type="match status" value="1"/>
</dbReference>
<dbReference type="Gene3D" id="3.40.50.300">
    <property type="entry name" value="P-loop containing nucleotide triphosphate hydrolases"/>
    <property type="match status" value="1"/>
</dbReference>
<dbReference type="PROSITE" id="PS50990">
    <property type="entry name" value="PEPTIDASE_C39"/>
    <property type="match status" value="1"/>
</dbReference>
<dbReference type="PROSITE" id="PS50893">
    <property type="entry name" value="ABC_TRANSPORTER_2"/>
    <property type="match status" value="1"/>
</dbReference>
<evidence type="ECO:0000259" key="10">
    <source>
        <dbReference type="PROSITE" id="PS50893"/>
    </source>
</evidence>
<evidence type="ECO:0000256" key="7">
    <source>
        <dbReference type="ARBA" id="ARBA00023136"/>
    </source>
</evidence>
<dbReference type="PANTHER" id="PTHR24221">
    <property type="entry name" value="ATP-BINDING CASSETTE SUB-FAMILY B"/>
    <property type="match status" value="1"/>
</dbReference>
<feature type="compositionally biased region" description="Pro residues" evidence="8">
    <location>
        <begin position="50"/>
        <end position="60"/>
    </location>
</feature>
<evidence type="ECO:0000256" key="6">
    <source>
        <dbReference type="ARBA" id="ARBA00022989"/>
    </source>
</evidence>
<gene>
    <name evidence="13" type="ORF">KAK11_16275</name>
</gene>
<feature type="compositionally biased region" description="Low complexity" evidence="8">
    <location>
        <begin position="21"/>
        <end position="49"/>
    </location>
</feature>
<feature type="compositionally biased region" description="Low complexity" evidence="8">
    <location>
        <begin position="61"/>
        <end position="87"/>
    </location>
</feature>
<dbReference type="NCBIfam" id="TIGR03375">
    <property type="entry name" value="type_I_sec_LssB"/>
    <property type="match status" value="1"/>
</dbReference>
<dbReference type="SUPFAM" id="SSF90123">
    <property type="entry name" value="ABC transporter transmembrane region"/>
    <property type="match status" value="1"/>
</dbReference>
<evidence type="ECO:0000259" key="11">
    <source>
        <dbReference type="PROSITE" id="PS50929"/>
    </source>
</evidence>
<proteinExistence type="predicted"/>
<evidence type="ECO:0000256" key="5">
    <source>
        <dbReference type="ARBA" id="ARBA00022840"/>
    </source>
</evidence>
<name>A0ABS5E0N6_9BURK</name>
<feature type="domain" description="ABC transmembrane type-1" evidence="11">
    <location>
        <begin position="279"/>
        <end position="557"/>
    </location>
</feature>
<feature type="transmembrane region" description="Helical" evidence="9">
    <location>
        <begin position="385"/>
        <end position="410"/>
    </location>
</feature>
<evidence type="ECO:0000256" key="9">
    <source>
        <dbReference type="SAM" id="Phobius"/>
    </source>
</evidence>
<keyword evidence="6 9" id="KW-1133">Transmembrane helix</keyword>
<feature type="transmembrane region" description="Helical" evidence="9">
    <location>
        <begin position="416"/>
        <end position="436"/>
    </location>
</feature>
<keyword evidence="5" id="KW-0067">ATP-binding</keyword>
<evidence type="ECO:0000256" key="2">
    <source>
        <dbReference type="ARBA" id="ARBA00022475"/>
    </source>
</evidence>
<dbReference type="InterPro" id="IPR039421">
    <property type="entry name" value="Type_1_exporter"/>
</dbReference>
<keyword evidence="2" id="KW-1003">Cell membrane</keyword>
<dbReference type="InterPro" id="IPR003593">
    <property type="entry name" value="AAA+_ATPase"/>
</dbReference>
<dbReference type="Pfam" id="PF00664">
    <property type="entry name" value="ABC_membrane"/>
    <property type="match status" value="1"/>
</dbReference>
<dbReference type="InterPro" id="IPR017750">
    <property type="entry name" value="ATPase_T1SS"/>
</dbReference>
<dbReference type="InterPro" id="IPR036640">
    <property type="entry name" value="ABC1_TM_sf"/>
</dbReference>
<feature type="domain" description="Peptidase C39" evidence="12">
    <location>
        <begin position="115"/>
        <end position="241"/>
    </location>
</feature>
<keyword evidence="4" id="KW-0547">Nucleotide-binding</keyword>
<sequence length="844" mass="88956">MQDWDIPDLSDPGDADGGAPGAAEPLGAAPPRAPAAAPAVSAPVAAAPARPVPTLPPEDALPPAAAAPARSAAPATAAAAPRVAPPQQATPPPPEPPAPPASSVPLWQPAADMPDGPEADALLQACLWMTRHHGRERSAASLLAGVPLRGGLQPDQAVRVLQEAGYHAQLLARPLQDLSNLLLPVIALLRDGDACVITRRIFSPDGGDTHYEIVLAGASGATCVVPEAELLDEYLGHVLAAAPRLSQQARRDQPDALIEPGSHWLWGTLRRFGPYYRSAMLAALVSNVMMMVGGLVTSVVFDKVIPHQAFVTLWTLAAGAALALLLDLAAKQIRAHLIDLSGRKADLIIGSLLFRQTLGVRMEHRPQSSGGYAHHLAQIETVRDFFTSATLATLSDLPFIALFVAMTFMIGGPLGWVLLLSIPVILIIVAVIQGSLRRSMRANLNHQTDLQAVLVETVEGLEDLKASGAQGRFLHRYETATAQAAASSLQARSISSWSNNLSSAAQQAVTLIMLVWGVYLIRDGIITAGALIGAVMFAGRAIAPLGSVVSLAVRYQGAKAAMQALDRLMQMPVERDEQRAYVARPRLKGGLALRHASFAYPPTGHDLAPTVLQDIELTINPGDRVAILGRIGSGKSTLLRLLAGLYQPTQGRVEVDGIDLRQIDPADFRAKVGFVTQEPRLFGGSLRENVLLDRSAAEAHHLPTVAQLTGLDRLVASHPMGWDLPVGERGALLSGGQRQLVALARCLITSPQILLMDEPTSSMDAQTEIAFLSRLKSVVGQRTLVAVTHRPAVLELVTRLIVVDNGRILMDGPKAQVLAALSGQAPHPAAAAKAQAAQAAGAGA</sequence>
<dbReference type="SUPFAM" id="SSF52540">
    <property type="entry name" value="P-loop containing nucleoside triphosphate hydrolases"/>
    <property type="match status" value="1"/>
</dbReference>
<keyword evidence="14" id="KW-1185">Reference proteome</keyword>
<dbReference type="RefSeq" id="WP_210810283.1">
    <property type="nucleotide sequence ID" value="NZ_JAGQDG010000006.1"/>
</dbReference>
<dbReference type="InterPro" id="IPR011527">
    <property type="entry name" value="ABC1_TM_dom"/>
</dbReference>
<feature type="region of interest" description="Disordered" evidence="8">
    <location>
        <begin position="1"/>
        <end position="115"/>
    </location>
</feature>
<organism evidence="13 14">
    <name type="scientific">Ideonella paludis</name>
    <dbReference type="NCBI Taxonomy" id="1233411"/>
    <lineage>
        <taxon>Bacteria</taxon>
        <taxon>Pseudomonadati</taxon>
        <taxon>Pseudomonadota</taxon>
        <taxon>Betaproteobacteria</taxon>
        <taxon>Burkholderiales</taxon>
        <taxon>Sphaerotilaceae</taxon>
        <taxon>Ideonella</taxon>
    </lineage>
</organism>
<dbReference type="InterPro" id="IPR017871">
    <property type="entry name" value="ABC_transporter-like_CS"/>
</dbReference>
<dbReference type="PROSITE" id="PS00211">
    <property type="entry name" value="ABC_TRANSPORTER_1"/>
    <property type="match status" value="1"/>
</dbReference>
<dbReference type="Gene3D" id="1.20.1560.10">
    <property type="entry name" value="ABC transporter type 1, transmembrane domain"/>
    <property type="match status" value="1"/>
</dbReference>
<dbReference type="Proteomes" id="UP000672097">
    <property type="component" value="Unassembled WGS sequence"/>
</dbReference>
<accession>A0ABS5E0N6</accession>
<feature type="transmembrane region" description="Helical" evidence="9">
    <location>
        <begin position="525"/>
        <end position="553"/>
    </location>
</feature>
<dbReference type="Gene3D" id="3.90.70.10">
    <property type="entry name" value="Cysteine proteinases"/>
    <property type="match status" value="1"/>
</dbReference>
<dbReference type="InterPro" id="IPR005074">
    <property type="entry name" value="Peptidase_C39"/>
</dbReference>
<evidence type="ECO:0000313" key="14">
    <source>
        <dbReference type="Proteomes" id="UP000672097"/>
    </source>
</evidence>
<dbReference type="InterPro" id="IPR003439">
    <property type="entry name" value="ABC_transporter-like_ATP-bd"/>
</dbReference>
<dbReference type="Pfam" id="PF00005">
    <property type="entry name" value="ABC_tran"/>
    <property type="match status" value="1"/>
</dbReference>
<comment type="caution">
    <text evidence="13">The sequence shown here is derived from an EMBL/GenBank/DDBJ whole genome shotgun (WGS) entry which is preliminary data.</text>
</comment>
<evidence type="ECO:0000259" key="12">
    <source>
        <dbReference type="PROSITE" id="PS50990"/>
    </source>
</evidence>
<comment type="subcellular location">
    <subcellularLocation>
        <location evidence="1">Cell membrane</location>
        <topology evidence="1">Multi-pass membrane protein</topology>
    </subcellularLocation>
</comment>
<feature type="transmembrane region" description="Helical" evidence="9">
    <location>
        <begin position="279"/>
        <end position="301"/>
    </location>
</feature>
<protein>
    <submittedName>
        <fullName evidence="13">Type I secretion system permease/ATPase</fullName>
    </submittedName>
</protein>
<feature type="compositionally biased region" description="Pro residues" evidence="8">
    <location>
        <begin position="88"/>
        <end position="102"/>
    </location>
</feature>
<keyword evidence="7 9" id="KW-0472">Membrane</keyword>
<evidence type="ECO:0000256" key="8">
    <source>
        <dbReference type="SAM" id="MobiDB-lite"/>
    </source>
</evidence>
<evidence type="ECO:0000256" key="3">
    <source>
        <dbReference type="ARBA" id="ARBA00022692"/>
    </source>
</evidence>
<feature type="transmembrane region" description="Helical" evidence="9">
    <location>
        <begin position="307"/>
        <end position="326"/>
    </location>
</feature>
<evidence type="ECO:0000256" key="1">
    <source>
        <dbReference type="ARBA" id="ARBA00004651"/>
    </source>
</evidence>
<evidence type="ECO:0000256" key="4">
    <source>
        <dbReference type="ARBA" id="ARBA00022741"/>
    </source>
</evidence>
<feature type="compositionally biased region" description="Acidic residues" evidence="8">
    <location>
        <begin position="1"/>
        <end position="14"/>
    </location>
</feature>
<dbReference type="PROSITE" id="PS50929">
    <property type="entry name" value="ABC_TM1F"/>
    <property type="match status" value="1"/>
</dbReference>
<dbReference type="InterPro" id="IPR027417">
    <property type="entry name" value="P-loop_NTPase"/>
</dbReference>
<reference evidence="13 14" key="1">
    <citation type="submission" date="2021-04" db="EMBL/GenBank/DDBJ databases">
        <title>The genome sequence of type strain Ideonella paludis KCTC 32238.</title>
        <authorList>
            <person name="Liu Y."/>
        </authorList>
    </citation>
    <scope>NUCLEOTIDE SEQUENCE [LARGE SCALE GENOMIC DNA]</scope>
    <source>
        <strain evidence="13 14">KCTC 32238</strain>
    </source>
</reference>
<dbReference type="EMBL" id="JAGQDG010000006">
    <property type="protein sequence ID" value="MBQ0936884.1"/>
    <property type="molecule type" value="Genomic_DNA"/>
</dbReference>
<feature type="domain" description="ABC transporter" evidence="10">
    <location>
        <begin position="593"/>
        <end position="830"/>
    </location>
</feature>
<keyword evidence="3 9" id="KW-0812">Transmembrane</keyword>
<evidence type="ECO:0000313" key="13">
    <source>
        <dbReference type="EMBL" id="MBQ0936884.1"/>
    </source>
</evidence>